<gene>
    <name evidence="7" type="ORF">O3P69_001611</name>
</gene>
<protein>
    <submittedName>
        <fullName evidence="7">Uncharacterized protein</fullName>
    </submittedName>
</protein>
<accession>A0AAW0V0Y6</accession>
<dbReference type="SUPFAM" id="SSF81419">
    <property type="entry name" value="Mitochondrial cytochrome c oxidase subunit VIIa"/>
    <property type="match status" value="1"/>
</dbReference>
<feature type="region of interest" description="Disordered" evidence="6">
    <location>
        <begin position="70"/>
        <end position="150"/>
    </location>
</feature>
<feature type="compositionally biased region" description="Pro residues" evidence="6">
    <location>
        <begin position="79"/>
        <end position="91"/>
    </location>
</feature>
<dbReference type="GO" id="GO:0006123">
    <property type="term" value="P:mitochondrial electron transport, cytochrome c to oxygen"/>
    <property type="evidence" value="ECO:0007669"/>
    <property type="project" value="InterPro"/>
</dbReference>
<feature type="compositionally biased region" description="Low complexity" evidence="6">
    <location>
        <begin position="112"/>
        <end position="128"/>
    </location>
</feature>
<proteinExistence type="inferred from homology"/>
<comment type="subcellular location">
    <subcellularLocation>
        <location evidence="1">Mitochondrion inner membrane</location>
    </subcellularLocation>
</comment>
<evidence type="ECO:0000256" key="4">
    <source>
        <dbReference type="ARBA" id="ARBA00023128"/>
    </source>
</evidence>
<dbReference type="Proteomes" id="UP001487740">
    <property type="component" value="Unassembled WGS sequence"/>
</dbReference>
<dbReference type="InterPro" id="IPR036539">
    <property type="entry name" value="Cyt_c_oxidase_su7a_sf"/>
</dbReference>
<keyword evidence="5" id="KW-0472">Membrane</keyword>
<dbReference type="AlphaFoldDB" id="A0AAW0V0Y6"/>
<name>A0AAW0V0Y6_SCYPA</name>
<feature type="compositionally biased region" description="Pro residues" evidence="6">
    <location>
        <begin position="129"/>
        <end position="141"/>
    </location>
</feature>
<evidence type="ECO:0000256" key="2">
    <source>
        <dbReference type="ARBA" id="ARBA00009331"/>
    </source>
</evidence>
<evidence type="ECO:0000313" key="7">
    <source>
        <dbReference type="EMBL" id="KAK8405153.1"/>
    </source>
</evidence>
<sequence length="282" mass="30807">MMGEDGALSSRGGEEGSNQLLFSLYLLVLHPVGRYSHLSWFPVWPLEGRRRELSLATLHPRPLSCFCASPTTTATTTEPTPPQAPPPPPYTAPVSTLSLQHLPPPTAPPTNSPTTPLTFLTSPLHTPTPRLPPPPPPPPTRPGAQISSNTPHQLHLRSLILLSNEMHYKFNPFTGRLSTPSTLEVPNKYVQYGEAPTQVFITNTKLSGTDHPIYRGKFAPVPQPLQNKMRLFQVPNGLPVHIKGGPVDKVLFAITASVCLVGLVDCFRVYYQLSYPAPPSSE</sequence>
<evidence type="ECO:0000256" key="5">
    <source>
        <dbReference type="ARBA" id="ARBA00023136"/>
    </source>
</evidence>
<reference evidence="7 8" key="1">
    <citation type="submission" date="2023-03" db="EMBL/GenBank/DDBJ databases">
        <title>High-quality genome of Scylla paramamosain provides insights in environmental adaptation.</title>
        <authorList>
            <person name="Zhang L."/>
        </authorList>
    </citation>
    <scope>NUCLEOTIDE SEQUENCE [LARGE SCALE GENOMIC DNA]</scope>
    <source>
        <strain evidence="7">LZ_2023a</strain>
        <tissue evidence="7">Muscle</tissue>
    </source>
</reference>
<dbReference type="Gene3D" id="4.10.91.10">
    <property type="entry name" value="Cytochrome c oxidase, subunit VIIa"/>
    <property type="match status" value="1"/>
</dbReference>
<organism evidence="7 8">
    <name type="scientific">Scylla paramamosain</name>
    <name type="common">Mud crab</name>
    <dbReference type="NCBI Taxonomy" id="85552"/>
    <lineage>
        <taxon>Eukaryota</taxon>
        <taxon>Metazoa</taxon>
        <taxon>Ecdysozoa</taxon>
        <taxon>Arthropoda</taxon>
        <taxon>Crustacea</taxon>
        <taxon>Multicrustacea</taxon>
        <taxon>Malacostraca</taxon>
        <taxon>Eumalacostraca</taxon>
        <taxon>Eucarida</taxon>
        <taxon>Decapoda</taxon>
        <taxon>Pleocyemata</taxon>
        <taxon>Brachyura</taxon>
        <taxon>Eubrachyura</taxon>
        <taxon>Portunoidea</taxon>
        <taxon>Portunidae</taxon>
        <taxon>Portuninae</taxon>
        <taxon>Scylla</taxon>
    </lineage>
</organism>
<keyword evidence="8" id="KW-1185">Reference proteome</keyword>
<dbReference type="EMBL" id="JARAKH010000003">
    <property type="protein sequence ID" value="KAK8405153.1"/>
    <property type="molecule type" value="Genomic_DNA"/>
</dbReference>
<evidence type="ECO:0000313" key="8">
    <source>
        <dbReference type="Proteomes" id="UP001487740"/>
    </source>
</evidence>
<comment type="caution">
    <text evidence="7">The sequence shown here is derived from an EMBL/GenBank/DDBJ whole genome shotgun (WGS) entry which is preliminary data.</text>
</comment>
<evidence type="ECO:0000256" key="3">
    <source>
        <dbReference type="ARBA" id="ARBA00022792"/>
    </source>
</evidence>
<keyword evidence="3" id="KW-0999">Mitochondrion inner membrane</keyword>
<evidence type="ECO:0000256" key="1">
    <source>
        <dbReference type="ARBA" id="ARBA00004273"/>
    </source>
</evidence>
<comment type="similarity">
    <text evidence="2">Belongs to the cytochrome c oxidase VIIa family.</text>
</comment>
<keyword evidence="4" id="KW-0496">Mitochondrion</keyword>
<dbReference type="GO" id="GO:0005743">
    <property type="term" value="C:mitochondrial inner membrane"/>
    <property type="evidence" value="ECO:0007669"/>
    <property type="project" value="UniProtKB-SubCell"/>
</dbReference>
<dbReference type="GO" id="GO:0045277">
    <property type="term" value="C:respiratory chain complex IV"/>
    <property type="evidence" value="ECO:0007669"/>
    <property type="project" value="InterPro"/>
</dbReference>
<feature type="compositionally biased region" description="Pro residues" evidence="6">
    <location>
        <begin position="102"/>
        <end position="111"/>
    </location>
</feature>
<evidence type="ECO:0000256" key="6">
    <source>
        <dbReference type="SAM" id="MobiDB-lite"/>
    </source>
</evidence>